<feature type="region of interest" description="Disordered" evidence="1">
    <location>
        <begin position="185"/>
        <end position="232"/>
    </location>
</feature>
<protein>
    <submittedName>
        <fullName evidence="2">Uncharacterized protein</fullName>
    </submittedName>
</protein>
<feature type="region of interest" description="Disordered" evidence="1">
    <location>
        <begin position="275"/>
        <end position="391"/>
    </location>
</feature>
<feature type="compositionally biased region" description="Low complexity" evidence="1">
    <location>
        <begin position="99"/>
        <end position="114"/>
    </location>
</feature>
<feature type="compositionally biased region" description="Acidic residues" evidence="1">
    <location>
        <begin position="150"/>
        <end position="162"/>
    </location>
</feature>
<proteinExistence type="predicted"/>
<accession>A0A1Q3G1S5</accession>
<name>A0A1Q3G1S5_CULTA</name>
<sequence length="391" mass="42811">MLSPRAIVDQYLELCSHDLSRLVYQLASNAVLEWNGLTVRGGPKIVKFLRHKQHAGQAQSFTGAVTTVPPFEVRDTHLATKANPPENLAISPVREVRIANPSSPSTPSASGSTNELRSEDPSFETPPKTLPALPHPPALTGGRRFLPFPSDDEDEDGDDPDQSSELMANRQSTTYSELQYLETVGAVRTANEPKHRGTRTTHHIPREDPSADSSGPSEATTSSSSSIGEKRTKLKLSYRTHLRTQEVQFALIIYEHISTRSTAVRRNLFLDEELHQNQESPSPRSPQPIPLPESPPITAPLPPLEESPPTQPPGTPVKRRRIPPVIIGLRTSPRRTFAPEDAAGPAPHIQQTWPRKNSHSSSSTGDDVGGSASKQRKLSSASATIRKPLRF</sequence>
<feature type="region of interest" description="Disordered" evidence="1">
    <location>
        <begin position="98"/>
        <end position="165"/>
    </location>
</feature>
<feature type="compositionally biased region" description="Low complexity" evidence="1">
    <location>
        <begin position="213"/>
        <end position="226"/>
    </location>
</feature>
<dbReference type="AlphaFoldDB" id="A0A1Q3G1S5"/>
<feature type="compositionally biased region" description="Low complexity" evidence="1">
    <location>
        <begin position="359"/>
        <end position="373"/>
    </location>
</feature>
<dbReference type="EMBL" id="GFDL01001257">
    <property type="protein sequence ID" value="JAV33788.1"/>
    <property type="molecule type" value="Transcribed_RNA"/>
</dbReference>
<feature type="compositionally biased region" description="Pro residues" evidence="1">
    <location>
        <begin position="283"/>
        <end position="315"/>
    </location>
</feature>
<evidence type="ECO:0000313" key="2">
    <source>
        <dbReference type="EMBL" id="JAV33788.1"/>
    </source>
</evidence>
<organism evidence="2">
    <name type="scientific">Culex tarsalis</name>
    <name type="common">Encephalitis mosquito</name>
    <dbReference type="NCBI Taxonomy" id="7177"/>
    <lineage>
        <taxon>Eukaryota</taxon>
        <taxon>Metazoa</taxon>
        <taxon>Ecdysozoa</taxon>
        <taxon>Arthropoda</taxon>
        <taxon>Hexapoda</taxon>
        <taxon>Insecta</taxon>
        <taxon>Pterygota</taxon>
        <taxon>Neoptera</taxon>
        <taxon>Endopterygota</taxon>
        <taxon>Diptera</taxon>
        <taxon>Nematocera</taxon>
        <taxon>Culicoidea</taxon>
        <taxon>Culicidae</taxon>
        <taxon>Culicinae</taxon>
        <taxon>Culicini</taxon>
        <taxon>Culex</taxon>
        <taxon>Culex</taxon>
    </lineage>
</organism>
<reference evidence="2" key="1">
    <citation type="submission" date="2017-01" db="EMBL/GenBank/DDBJ databases">
        <title>A deep insight into the sialotranscriptome of adult male and female Cluex tarsalis mosquitoes.</title>
        <authorList>
            <person name="Ribeiro J.M."/>
            <person name="Moreira F."/>
            <person name="Bernard K.A."/>
            <person name="Calvo E."/>
        </authorList>
    </citation>
    <scope>NUCLEOTIDE SEQUENCE</scope>
    <source>
        <strain evidence="2">Kern County</strain>
        <tissue evidence="2">Salivary glands</tissue>
    </source>
</reference>
<evidence type="ECO:0000256" key="1">
    <source>
        <dbReference type="SAM" id="MobiDB-lite"/>
    </source>
</evidence>